<dbReference type="GO" id="GO:0005886">
    <property type="term" value="C:plasma membrane"/>
    <property type="evidence" value="ECO:0007669"/>
    <property type="project" value="UniProtKB-SubCell"/>
</dbReference>
<evidence type="ECO:0000313" key="9">
    <source>
        <dbReference type="EMBL" id="RTR29588.1"/>
    </source>
</evidence>
<keyword evidence="3 8" id="KW-1133">Transmembrane helix</keyword>
<evidence type="ECO:0000256" key="3">
    <source>
        <dbReference type="ARBA" id="ARBA00022989"/>
    </source>
</evidence>
<dbReference type="Pfam" id="PF06160">
    <property type="entry name" value="EzrA"/>
    <property type="match status" value="1"/>
</dbReference>
<dbReference type="NCBIfam" id="NF003413">
    <property type="entry name" value="PRK04778.1-7"/>
    <property type="match status" value="1"/>
</dbReference>
<keyword evidence="4 8" id="KW-0175">Coiled coil</keyword>
<dbReference type="GO" id="GO:0005940">
    <property type="term" value="C:septin ring"/>
    <property type="evidence" value="ECO:0007669"/>
    <property type="project" value="InterPro"/>
</dbReference>
<feature type="coiled-coil region" evidence="8">
    <location>
        <begin position="98"/>
        <end position="132"/>
    </location>
</feature>
<dbReference type="GO" id="GO:0000921">
    <property type="term" value="P:septin ring assembly"/>
    <property type="evidence" value="ECO:0007669"/>
    <property type="project" value="InterPro"/>
</dbReference>
<keyword evidence="1 8" id="KW-0132">Cell division</keyword>
<sequence length="564" mass="66129">MEFIIVGLVLILILYITGYVMKKKYYKDIDRLEAWKIDVMNRPVLDEMSKVKKLNMTGQTEELFEKWRREWDEIVTKGLPDVEEYLFDAEEYIDKYRFNKAKQILNAIEKDLTETEENVQALIDEIKDLVGSEEKSRNEIDELKDLYRVSKKKLLTHHHNYGIAEKNLELQLDEIIVNFQQFDELTSNGNYLNAREIVLSIKAKLEEISNKLEIIPELLLECQSKIPSQLQELKEGHDEMVKQGYILDHIQLDKEIERIETVLDTYKQFLEKTETEEVENGLVELKEGIELLYDLLEEEVNAKQFLKENQDQTKQLLELTQQADETLKSEIEEIKHSYHLSESKLEEQSKLEKLLQQLMKRYELLETRIENDETAHSLLKIELSNLKAELEQVNSEFATFFEMLQMLRKDELAAREKVQELARKMAETIKLASKNNIPGVPEDYLVMIQESKESISEVKERLEEKPLDIPTVQNALELAVINVEKTYDITNDMIETVMLVEKVIQYGNRYRSRYASVDRGLREAEKSFRGYDYQAALEQAATAIEEIEPGALKRIEAMLEEQVL</sequence>
<organism evidence="9 10">
    <name type="scientific">Bacillus yapensis</name>
    <dbReference type="NCBI Taxonomy" id="2492960"/>
    <lineage>
        <taxon>Bacteria</taxon>
        <taxon>Bacillati</taxon>
        <taxon>Bacillota</taxon>
        <taxon>Bacilli</taxon>
        <taxon>Bacillales</taxon>
        <taxon>Bacillaceae</taxon>
        <taxon>Bacillus</taxon>
    </lineage>
</organism>
<name>A0A431W2C8_9BACI</name>
<dbReference type="Proteomes" id="UP000271374">
    <property type="component" value="Unassembled WGS sequence"/>
</dbReference>
<evidence type="ECO:0000256" key="1">
    <source>
        <dbReference type="ARBA" id="ARBA00022618"/>
    </source>
</evidence>
<dbReference type="RefSeq" id="WP_126409573.1">
    <property type="nucleotide sequence ID" value="NZ_RXNT01000012.1"/>
</dbReference>
<keyword evidence="8" id="KW-1003">Cell membrane</keyword>
<feature type="topological domain" description="Extracellular" evidence="8">
    <location>
        <begin position="1"/>
        <end position="2"/>
    </location>
</feature>
<dbReference type="OrthoDB" id="1654473at2"/>
<dbReference type="InterPro" id="IPR010379">
    <property type="entry name" value="EzrA"/>
</dbReference>
<proteinExistence type="inferred from homology"/>
<evidence type="ECO:0000256" key="8">
    <source>
        <dbReference type="HAMAP-Rule" id="MF_00728"/>
    </source>
</evidence>
<evidence type="ECO:0000256" key="6">
    <source>
        <dbReference type="ARBA" id="ARBA00023210"/>
    </source>
</evidence>
<keyword evidence="5 8" id="KW-0472">Membrane</keyword>
<keyword evidence="6 8" id="KW-0717">Septation</keyword>
<evidence type="ECO:0000256" key="7">
    <source>
        <dbReference type="ARBA" id="ARBA00023306"/>
    </source>
</evidence>
<feature type="coiled-coil region" evidence="8">
    <location>
        <begin position="302"/>
        <end position="465"/>
    </location>
</feature>
<evidence type="ECO:0000256" key="4">
    <source>
        <dbReference type="ARBA" id="ARBA00023054"/>
    </source>
</evidence>
<keyword evidence="2 8" id="KW-0812">Transmembrane</keyword>
<keyword evidence="10" id="KW-1185">Reference proteome</keyword>
<evidence type="ECO:0000313" key="10">
    <source>
        <dbReference type="Proteomes" id="UP000271374"/>
    </source>
</evidence>
<evidence type="ECO:0000256" key="2">
    <source>
        <dbReference type="ARBA" id="ARBA00022692"/>
    </source>
</evidence>
<keyword evidence="7 8" id="KW-0131">Cell cycle</keyword>
<reference evidence="9 10" key="1">
    <citation type="submission" date="2018-12" db="EMBL/GenBank/DDBJ databases">
        <title>Bacillus yapensis draft genome sequence.</title>
        <authorList>
            <person name="Yu L."/>
            <person name="Xu X."/>
            <person name="Tang X."/>
        </authorList>
    </citation>
    <scope>NUCLEOTIDE SEQUENCE [LARGE SCALE GENOMIC DNA]</scope>
    <source>
        <strain evidence="9 10">XXST-01</strain>
    </source>
</reference>
<accession>A0A431W2C8</accession>
<comment type="subcellular location">
    <subcellularLocation>
        <location evidence="8">Cell membrane</location>
        <topology evidence="8">Single-pass membrane protein</topology>
    </subcellularLocation>
    <text evidence="8">Colocalized with FtsZ to the nascent septal site.</text>
</comment>
<dbReference type="EMBL" id="RXNT01000012">
    <property type="protein sequence ID" value="RTR29588.1"/>
    <property type="molecule type" value="Genomic_DNA"/>
</dbReference>
<dbReference type="GO" id="GO:0000917">
    <property type="term" value="P:division septum assembly"/>
    <property type="evidence" value="ECO:0007669"/>
    <property type="project" value="UniProtKB-KW"/>
</dbReference>
<dbReference type="AlphaFoldDB" id="A0A431W2C8"/>
<comment type="function">
    <text evidence="8">Negative regulator of FtsZ ring formation; modulates the frequency and position of FtsZ ring formation. Inhibits FtsZ ring formation at polar sites. Interacts either with FtsZ or with one of its binding partners to promote depolymerization.</text>
</comment>
<gene>
    <name evidence="8 9" type="primary">ezrA</name>
    <name evidence="9" type="ORF">EKG37_14945</name>
</gene>
<protein>
    <recommendedName>
        <fullName evidence="8">Septation ring formation regulator EzrA</fullName>
    </recommendedName>
</protein>
<dbReference type="HAMAP" id="MF_00728">
    <property type="entry name" value="EzrA"/>
    <property type="match status" value="1"/>
</dbReference>
<comment type="similarity">
    <text evidence="8">Belongs to the EzrA family.</text>
</comment>
<feature type="topological domain" description="Cytoplasmic" evidence="8">
    <location>
        <begin position="22"/>
        <end position="564"/>
    </location>
</feature>
<comment type="caution">
    <text evidence="9">The sequence shown here is derived from an EMBL/GenBank/DDBJ whole genome shotgun (WGS) entry which is preliminary data.</text>
</comment>
<evidence type="ECO:0000256" key="5">
    <source>
        <dbReference type="ARBA" id="ARBA00023136"/>
    </source>
</evidence>